<evidence type="ECO:0000256" key="1">
    <source>
        <dbReference type="ARBA" id="ARBA00003330"/>
    </source>
</evidence>
<evidence type="ECO:0000256" key="2">
    <source>
        <dbReference type="ARBA" id="ARBA00013017"/>
    </source>
</evidence>
<dbReference type="EMBL" id="FNXF01000015">
    <property type="protein sequence ID" value="SEI06911.1"/>
    <property type="molecule type" value="Genomic_DNA"/>
</dbReference>
<evidence type="ECO:0000313" key="15">
    <source>
        <dbReference type="Proteomes" id="UP000199371"/>
    </source>
</evidence>
<accession>A0A1H6N3Q9</accession>
<dbReference type="GO" id="GO:0034599">
    <property type="term" value="P:cellular response to oxidative stress"/>
    <property type="evidence" value="ECO:0007669"/>
    <property type="project" value="TreeGrafter"/>
</dbReference>
<evidence type="ECO:0000313" key="14">
    <source>
        <dbReference type="EMBL" id="SEI06911.1"/>
    </source>
</evidence>
<evidence type="ECO:0000256" key="7">
    <source>
        <dbReference type="ARBA" id="ARBA00023284"/>
    </source>
</evidence>
<protein>
    <recommendedName>
        <fullName evidence="2">thioredoxin-dependent peroxiredoxin</fullName>
        <ecNumber evidence="2">1.11.1.24</ecNumber>
    </recommendedName>
    <alternativeName>
        <fullName evidence="8">Thioredoxin peroxidase</fullName>
    </alternativeName>
    <alternativeName>
        <fullName evidence="10">Thioredoxin-dependent peroxiredoxin Bcp</fullName>
    </alternativeName>
</protein>
<reference evidence="15" key="1">
    <citation type="submission" date="2016-10" db="EMBL/GenBank/DDBJ databases">
        <authorList>
            <person name="Varghese N."/>
            <person name="Submissions S."/>
        </authorList>
    </citation>
    <scope>NUCLEOTIDE SEQUENCE [LARGE SCALE GENOMIC DNA]</scope>
    <source>
        <strain evidence="15">DSM 17616</strain>
    </source>
</reference>
<dbReference type="GO" id="GO:0008379">
    <property type="term" value="F:thioredoxin peroxidase activity"/>
    <property type="evidence" value="ECO:0007669"/>
    <property type="project" value="TreeGrafter"/>
</dbReference>
<evidence type="ECO:0000256" key="6">
    <source>
        <dbReference type="ARBA" id="ARBA00023157"/>
    </source>
</evidence>
<sequence length="209" mass="22444">MKLYLSTAMGLLFSIKLMAATIASSPEQVTPLLNGLTIPAVSLTTADNTPVLLKDLVKQKPSVIVFYRGGWCPYCNAQLSALRDIEPQLSALGYQLIAITPDSTASISKSLRDTGGQQLSYTLLSDANFSASSAFGLAYYLDDKTATAYKGKLGSLITTEAGTEKVVLPVPAVYIVNTQGEALFNYVHINYKTRLEGELLLKAAELALQ</sequence>
<keyword evidence="15" id="KW-1185">Reference proteome</keyword>
<dbReference type="Proteomes" id="UP000199371">
    <property type="component" value="Unassembled WGS sequence"/>
</dbReference>
<evidence type="ECO:0000256" key="8">
    <source>
        <dbReference type="ARBA" id="ARBA00032824"/>
    </source>
</evidence>
<comment type="catalytic activity">
    <reaction evidence="11">
        <text>a hydroperoxide + [thioredoxin]-dithiol = an alcohol + [thioredoxin]-disulfide + H2O</text>
        <dbReference type="Rhea" id="RHEA:62620"/>
        <dbReference type="Rhea" id="RHEA-COMP:10698"/>
        <dbReference type="Rhea" id="RHEA-COMP:10700"/>
        <dbReference type="ChEBI" id="CHEBI:15377"/>
        <dbReference type="ChEBI" id="CHEBI:29950"/>
        <dbReference type="ChEBI" id="CHEBI:30879"/>
        <dbReference type="ChEBI" id="CHEBI:35924"/>
        <dbReference type="ChEBI" id="CHEBI:50058"/>
        <dbReference type="EC" id="1.11.1.24"/>
    </reaction>
</comment>
<evidence type="ECO:0000256" key="10">
    <source>
        <dbReference type="ARBA" id="ARBA00042639"/>
    </source>
</evidence>
<dbReference type="EC" id="1.11.1.24" evidence="2"/>
<comment type="similarity">
    <text evidence="9">Belongs to the peroxiredoxin family. BCP/PrxQ subfamily.</text>
</comment>
<feature type="chain" id="PRO_5011748682" description="thioredoxin-dependent peroxiredoxin" evidence="12">
    <location>
        <begin position="20"/>
        <end position="209"/>
    </location>
</feature>
<evidence type="ECO:0000256" key="4">
    <source>
        <dbReference type="ARBA" id="ARBA00022862"/>
    </source>
</evidence>
<evidence type="ECO:0000256" key="9">
    <source>
        <dbReference type="ARBA" id="ARBA00038489"/>
    </source>
</evidence>
<keyword evidence="3" id="KW-0575">Peroxidase</keyword>
<dbReference type="Pfam" id="PF00578">
    <property type="entry name" value="AhpC-TSA"/>
    <property type="match status" value="1"/>
</dbReference>
<dbReference type="CDD" id="cd02970">
    <property type="entry name" value="PRX_like2"/>
    <property type="match status" value="1"/>
</dbReference>
<dbReference type="OrthoDB" id="9809746at2"/>
<feature type="domain" description="Thioredoxin" evidence="13">
    <location>
        <begin position="32"/>
        <end position="209"/>
    </location>
</feature>
<feature type="signal peptide" evidence="12">
    <location>
        <begin position="1"/>
        <end position="19"/>
    </location>
</feature>
<dbReference type="GO" id="GO:0045454">
    <property type="term" value="P:cell redox homeostasis"/>
    <property type="evidence" value="ECO:0007669"/>
    <property type="project" value="TreeGrafter"/>
</dbReference>
<evidence type="ECO:0000259" key="13">
    <source>
        <dbReference type="PROSITE" id="PS51352"/>
    </source>
</evidence>
<dbReference type="PANTHER" id="PTHR42801">
    <property type="entry name" value="THIOREDOXIN-DEPENDENT PEROXIDE REDUCTASE"/>
    <property type="match status" value="1"/>
</dbReference>
<evidence type="ECO:0000256" key="5">
    <source>
        <dbReference type="ARBA" id="ARBA00023002"/>
    </source>
</evidence>
<keyword evidence="6" id="KW-1015">Disulfide bond</keyword>
<keyword evidence="5" id="KW-0560">Oxidoreductase</keyword>
<dbReference type="InterPro" id="IPR050924">
    <property type="entry name" value="Peroxiredoxin_BCP/PrxQ"/>
</dbReference>
<dbReference type="PANTHER" id="PTHR42801:SF7">
    <property type="entry name" value="SLL1159 PROTEIN"/>
    <property type="match status" value="1"/>
</dbReference>
<dbReference type="InterPro" id="IPR013766">
    <property type="entry name" value="Thioredoxin_domain"/>
</dbReference>
<keyword evidence="7" id="KW-0676">Redox-active center</keyword>
<evidence type="ECO:0000256" key="11">
    <source>
        <dbReference type="ARBA" id="ARBA00049091"/>
    </source>
</evidence>
<dbReference type="AlphaFoldDB" id="A0A1H6N3Q9"/>
<evidence type="ECO:0000256" key="3">
    <source>
        <dbReference type="ARBA" id="ARBA00022559"/>
    </source>
</evidence>
<keyword evidence="12" id="KW-0732">Signal</keyword>
<dbReference type="SUPFAM" id="SSF52833">
    <property type="entry name" value="Thioredoxin-like"/>
    <property type="match status" value="1"/>
</dbReference>
<name>A0A1H6N3Q9_9GAMM</name>
<proteinExistence type="inferred from homology"/>
<dbReference type="Gene3D" id="3.40.30.10">
    <property type="entry name" value="Glutaredoxin"/>
    <property type="match status" value="1"/>
</dbReference>
<gene>
    <name evidence="14" type="ORF">SAMN05660691_03314</name>
</gene>
<organism evidence="14 15">
    <name type="scientific">Rheinheimera pacifica</name>
    <dbReference type="NCBI Taxonomy" id="173990"/>
    <lineage>
        <taxon>Bacteria</taxon>
        <taxon>Pseudomonadati</taxon>
        <taxon>Pseudomonadota</taxon>
        <taxon>Gammaproteobacteria</taxon>
        <taxon>Chromatiales</taxon>
        <taxon>Chromatiaceae</taxon>
        <taxon>Rheinheimera</taxon>
    </lineage>
</organism>
<comment type="function">
    <text evidence="1">Thiol-specific peroxidase that catalyzes the reduction of hydrogen peroxide and organic hydroperoxides to water and alcohols, respectively. Plays a role in cell protection against oxidative stress by detoxifying peroxides and as sensor of hydrogen peroxide-mediated signaling events.</text>
</comment>
<dbReference type="PROSITE" id="PS51352">
    <property type="entry name" value="THIOREDOXIN_2"/>
    <property type="match status" value="1"/>
</dbReference>
<evidence type="ECO:0000256" key="12">
    <source>
        <dbReference type="SAM" id="SignalP"/>
    </source>
</evidence>
<dbReference type="STRING" id="173990.SAMN05660691_03314"/>
<dbReference type="InterPro" id="IPR000866">
    <property type="entry name" value="AhpC/TSA"/>
</dbReference>
<dbReference type="RefSeq" id="WP_092795700.1">
    <property type="nucleotide sequence ID" value="NZ_FNXF01000015.1"/>
</dbReference>
<dbReference type="InterPro" id="IPR036249">
    <property type="entry name" value="Thioredoxin-like_sf"/>
</dbReference>
<dbReference type="GO" id="GO:0005737">
    <property type="term" value="C:cytoplasm"/>
    <property type="evidence" value="ECO:0007669"/>
    <property type="project" value="TreeGrafter"/>
</dbReference>
<keyword evidence="4" id="KW-0049">Antioxidant</keyword>